<gene>
    <name evidence="2" type="ORF">QCA50_000023</name>
</gene>
<dbReference type="AlphaFoldDB" id="A0AAW0GTP0"/>
<keyword evidence="3" id="KW-1185">Reference proteome</keyword>
<dbReference type="Proteomes" id="UP001385951">
    <property type="component" value="Unassembled WGS sequence"/>
</dbReference>
<accession>A0AAW0GTP0</accession>
<sequence length="126" mass="13774">MTKAGTQISKVVYKPDHTRSDEYIAIVYPNEFKRWKEGETTLALTEVVDSFDVLYSTQGSQGLLGKPSNQQLDNDFGSYKDVDVITQILQKGKLETGSGINTSTVGTNMSKGSFSVDTRGKTLTGI</sequence>
<evidence type="ECO:0000259" key="1">
    <source>
        <dbReference type="Pfam" id="PF01172"/>
    </source>
</evidence>
<dbReference type="EMBL" id="JASBNA010000001">
    <property type="protein sequence ID" value="KAK7695387.1"/>
    <property type="molecule type" value="Genomic_DNA"/>
</dbReference>
<name>A0AAW0GTP0_9APHY</name>
<dbReference type="InterPro" id="IPR019783">
    <property type="entry name" value="SDO1/SBDS_N"/>
</dbReference>
<protein>
    <recommendedName>
        <fullName evidence="1">Ribosome maturation protein SDO1/SBDS N-terminal domain-containing protein</fullName>
    </recommendedName>
</protein>
<proteinExistence type="predicted"/>
<feature type="domain" description="Ribosome maturation protein SDO1/SBDS N-terminal" evidence="1">
    <location>
        <begin position="8"/>
        <end position="97"/>
    </location>
</feature>
<dbReference type="SUPFAM" id="SSF89895">
    <property type="entry name" value="FYSH domain"/>
    <property type="match status" value="1"/>
</dbReference>
<evidence type="ECO:0000313" key="3">
    <source>
        <dbReference type="Proteomes" id="UP001385951"/>
    </source>
</evidence>
<reference evidence="2 3" key="1">
    <citation type="submission" date="2022-09" db="EMBL/GenBank/DDBJ databases">
        <authorList>
            <person name="Palmer J.M."/>
        </authorList>
    </citation>
    <scope>NUCLEOTIDE SEQUENCE [LARGE SCALE GENOMIC DNA]</scope>
    <source>
        <strain evidence="2 3">DSM 7382</strain>
    </source>
</reference>
<dbReference type="Gene3D" id="3.30.1250.10">
    <property type="entry name" value="Ribosome maturation protein SBDS, N-terminal domain"/>
    <property type="match status" value="1"/>
</dbReference>
<comment type="caution">
    <text evidence="2">The sequence shown here is derived from an EMBL/GenBank/DDBJ whole genome shotgun (WGS) entry which is preliminary data.</text>
</comment>
<dbReference type="InterPro" id="IPR036786">
    <property type="entry name" value="Ribosome_mat_SBDS_N_sf"/>
</dbReference>
<organism evidence="2 3">
    <name type="scientific">Cerrena zonata</name>
    <dbReference type="NCBI Taxonomy" id="2478898"/>
    <lineage>
        <taxon>Eukaryota</taxon>
        <taxon>Fungi</taxon>
        <taxon>Dikarya</taxon>
        <taxon>Basidiomycota</taxon>
        <taxon>Agaricomycotina</taxon>
        <taxon>Agaricomycetes</taxon>
        <taxon>Polyporales</taxon>
        <taxon>Cerrenaceae</taxon>
        <taxon>Cerrena</taxon>
    </lineage>
</organism>
<dbReference type="Pfam" id="PF01172">
    <property type="entry name" value="SBDS_N"/>
    <property type="match status" value="1"/>
</dbReference>
<evidence type="ECO:0000313" key="2">
    <source>
        <dbReference type="EMBL" id="KAK7695387.1"/>
    </source>
</evidence>